<evidence type="ECO:0000313" key="1">
    <source>
        <dbReference type="EMBL" id="PUZ62577.1"/>
    </source>
</evidence>
<sequence>MIPPLLTSSPAPFGPRAVQHLPHELSLAYDDEEIRSRRRILADEAQRKEWGVSVKFSLIISEANVPGVQC</sequence>
<dbReference type="Gramene" id="PUZ62577">
    <property type="protein sequence ID" value="PUZ62577"/>
    <property type="gene ID" value="GQ55_4G368900"/>
</dbReference>
<organism evidence="1 2">
    <name type="scientific">Panicum hallii var. hallii</name>
    <dbReference type="NCBI Taxonomy" id="1504633"/>
    <lineage>
        <taxon>Eukaryota</taxon>
        <taxon>Viridiplantae</taxon>
        <taxon>Streptophyta</taxon>
        <taxon>Embryophyta</taxon>
        <taxon>Tracheophyta</taxon>
        <taxon>Spermatophyta</taxon>
        <taxon>Magnoliopsida</taxon>
        <taxon>Liliopsida</taxon>
        <taxon>Poales</taxon>
        <taxon>Poaceae</taxon>
        <taxon>PACMAD clade</taxon>
        <taxon>Panicoideae</taxon>
        <taxon>Panicodae</taxon>
        <taxon>Paniceae</taxon>
        <taxon>Panicinae</taxon>
        <taxon>Panicum</taxon>
        <taxon>Panicum sect. Panicum</taxon>
    </lineage>
</organism>
<dbReference type="EMBL" id="CM009752">
    <property type="protein sequence ID" value="PUZ62577.1"/>
    <property type="molecule type" value="Genomic_DNA"/>
</dbReference>
<keyword evidence="2" id="KW-1185">Reference proteome</keyword>
<reference evidence="1 2" key="1">
    <citation type="submission" date="2018-04" db="EMBL/GenBank/DDBJ databases">
        <title>WGS assembly of Panicum hallii var. hallii HAL2.</title>
        <authorList>
            <person name="Lovell J."/>
            <person name="Jenkins J."/>
            <person name="Lowry D."/>
            <person name="Mamidi S."/>
            <person name="Sreedasyam A."/>
            <person name="Weng X."/>
            <person name="Barry K."/>
            <person name="Bonette J."/>
            <person name="Campitelli B."/>
            <person name="Daum C."/>
            <person name="Gordon S."/>
            <person name="Gould B."/>
            <person name="Lipzen A."/>
            <person name="MacQueen A."/>
            <person name="Palacio-Mejia J."/>
            <person name="Plott C."/>
            <person name="Shakirov E."/>
            <person name="Shu S."/>
            <person name="Yoshinaga Y."/>
            <person name="Zane M."/>
            <person name="Rokhsar D."/>
            <person name="Grimwood J."/>
            <person name="Schmutz J."/>
            <person name="Juenger T."/>
        </authorList>
    </citation>
    <scope>NUCLEOTIDE SEQUENCE [LARGE SCALE GENOMIC DNA]</scope>
    <source>
        <strain evidence="2">cv. HAL2</strain>
    </source>
</reference>
<dbReference type="AlphaFoldDB" id="A0A2T7E424"/>
<proteinExistence type="predicted"/>
<gene>
    <name evidence="1" type="ORF">GQ55_4G368900</name>
</gene>
<accession>A0A2T7E424</accession>
<dbReference type="Proteomes" id="UP000244336">
    <property type="component" value="Chromosome 4"/>
</dbReference>
<protein>
    <submittedName>
        <fullName evidence="1">Uncharacterized protein</fullName>
    </submittedName>
</protein>
<evidence type="ECO:0000313" key="2">
    <source>
        <dbReference type="Proteomes" id="UP000244336"/>
    </source>
</evidence>
<name>A0A2T7E424_9POAL</name>